<evidence type="ECO:0000259" key="6">
    <source>
        <dbReference type="Pfam" id="PF04389"/>
    </source>
</evidence>
<dbReference type="InterPro" id="IPR036264">
    <property type="entry name" value="Bact_exopeptidase_dim_dom"/>
</dbReference>
<evidence type="ECO:0000256" key="4">
    <source>
        <dbReference type="ARBA" id="ARBA00022833"/>
    </source>
</evidence>
<dbReference type="PROSITE" id="PS00758">
    <property type="entry name" value="ARGE_DAPE_CPG2_1"/>
    <property type="match status" value="1"/>
</dbReference>
<dbReference type="EMBL" id="DPIY01000009">
    <property type="protein sequence ID" value="HCT57412.1"/>
    <property type="molecule type" value="Genomic_DNA"/>
</dbReference>
<dbReference type="Proteomes" id="UP000264071">
    <property type="component" value="Unassembled WGS sequence"/>
</dbReference>
<evidence type="ECO:0000259" key="7">
    <source>
        <dbReference type="Pfam" id="PF07687"/>
    </source>
</evidence>
<proteinExistence type="predicted"/>
<dbReference type="GO" id="GO:0016787">
    <property type="term" value="F:hydrolase activity"/>
    <property type="evidence" value="ECO:0007669"/>
    <property type="project" value="UniProtKB-KW"/>
</dbReference>
<evidence type="ECO:0000256" key="1">
    <source>
        <dbReference type="ARBA" id="ARBA00001947"/>
    </source>
</evidence>
<sequence length="463" mass="48627">MALRLTDACTIRPRSDVMRSFRLATRAGSLLPALRASALLLGLPAAAVAQNSAQPAQAKKTTATPLEASIDKLATHPTVVAALGKIQSDNAWTLEQQVSLCQIPAPPFKEAARAAAYRDRMKALGIQNVRLDSEGNVIGEIKGTRPGPTLLLAGHLDTVFPEGTDVTVKREGTKFTGPGIGDDCRGLAVVLSVARQIITQKVPFGGRLLVVGNVGEEGPGNLRGTRALFSGPLKDSIDLFISVDGTGFGITNGGVGSNRYRVHYKGPGGHSYGAFGMPNPIHAMGRAIAKIADLEATTKPKVTFNVGIISGGTSVNSIPFEGIMEIDLRSESATALAEIDARLQKALRQAITEEKARWPQSKAALDLVIDTIGIRPAGSTPDTSLIVRTSLAAARTMNVYTPLTTSSTDANVPMNLGRPAVTLDGGGVGRGAHSLDESYDDRTDGYKGPQWVMLVVLGLLGVK</sequence>
<dbReference type="PANTHER" id="PTHR43808:SF17">
    <property type="entry name" value="PEPTIDASE M20"/>
    <property type="match status" value="1"/>
</dbReference>
<accession>A0A3D4V9K4</accession>
<dbReference type="SUPFAM" id="SSF55031">
    <property type="entry name" value="Bacterial exopeptidase dimerisation domain"/>
    <property type="match status" value="1"/>
</dbReference>
<comment type="caution">
    <text evidence="8">The sequence shown here is derived from an EMBL/GenBank/DDBJ whole genome shotgun (WGS) entry which is preliminary data.</text>
</comment>
<evidence type="ECO:0000313" key="9">
    <source>
        <dbReference type="Proteomes" id="UP000264071"/>
    </source>
</evidence>
<feature type="domain" description="Peptidase M28" evidence="6">
    <location>
        <begin position="136"/>
        <end position="249"/>
    </location>
</feature>
<dbReference type="InterPro" id="IPR001261">
    <property type="entry name" value="ArgE/DapE_CS"/>
</dbReference>
<comment type="cofactor">
    <cofactor evidence="1">
        <name>Zn(2+)</name>
        <dbReference type="ChEBI" id="CHEBI:29105"/>
    </cofactor>
</comment>
<evidence type="ECO:0000256" key="3">
    <source>
        <dbReference type="ARBA" id="ARBA00022801"/>
    </source>
</evidence>
<evidence type="ECO:0000256" key="2">
    <source>
        <dbReference type="ARBA" id="ARBA00022723"/>
    </source>
</evidence>
<keyword evidence="5" id="KW-0732">Signal</keyword>
<feature type="signal peptide" evidence="5">
    <location>
        <begin position="1"/>
        <end position="49"/>
    </location>
</feature>
<reference evidence="8 9" key="1">
    <citation type="journal article" date="2018" name="Nat. Biotechnol.">
        <title>A standardized bacterial taxonomy based on genome phylogeny substantially revises the tree of life.</title>
        <authorList>
            <person name="Parks D.H."/>
            <person name="Chuvochina M."/>
            <person name="Waite D.W."/>
            <person name="Rinke C."/>
            <person name="Skarshewski A."/>
            <person name="Chaumeil P.A."/>
            <person name="Hugenholtz P."/>
        </authorList>
    </citation>
    <scope>NUCLEOTIDE SEQUENCE [LARGE SCALE GENOMIC DNA]</scope>
    <source>
        <strain evidence="8">UBA8844</strain>
    </source>
</reference>
<evidence type="ECO:0000313" key="8">
    <source>
        <dbReference type="EMBL" id="HCT57412.1"/>
    </source>
</evidence>
<feature type="domain" description="Peptidase M20 dimerisation" evidence="7">
    <location>
        <begin position="256"/>
        <end position="350"/>
    </location>
</feature>
<dbReference type="Gene3D" id="3.40.630.10">
    <property type="entry name" value="Zn peptidases"/>
    <property type="match status" value="1"/>
</dbReference>
<evidence type="ECO:0000256" key="5">
    <source>
        <dbReference type="SAM" id="SignalP"/>
    </source>
</evidence>
<keyword evidence="4" id="KW-0862">Zinc</keyword>
<protein>
    <submittedName>
        <fullName evidence="8">Peptidase M20</fullName>
    </submittedName>
</protein>
<keyword evidence="3" id="KW-0378">Hydrolase</keyword>
<dbReference type="Gene3D" id="3.30.70.360">
    <property type="match status" value="1"/>
</dbReference>
<organism evidence="8 9">
    <name type="scientific">Gemmatimonas aurantiaca</name>
    <dbReference type="NCBI Taxonomy" id="173480"/>
    <lineage>
        <taxon>Bacteria</taxon>
        <taxon>Pseudomonadati</taxon>
        <taxon>Gemmatimonadota</taxon>
        <taxon>Gemmatimonadia</taxon>
        <taxon>Gemmatimonadales</taxon>
        <taxon>Gemmatimonadaceae</taxon>
        <taxon>Gemmatimonas</taxon>
    </lineage>
</organism>
<dbReference type="InterPro" id="IPR011650">
    <property type="entry name" value="Peptidase_M20_dimer"/>
</dbReference>
<dbReference type="PANTHER" id="PTHR43808">
    <property type="entry name" value="ACETYLORNITHINE DEACETYLASE"/>
    <property type="match status" value="1"/>
</dbReference>
<dbReference type="InterPro" id="IPR007484">
    <property type="entry name" value="Peptidase_M28"/>
</dbReference>
<gene>
    <name evidence="8" type="ORF">DGD08_09405</name>
</gene>
<keyword evidence="2" id="KW-0479">Metal-binding</keyword>
<dbReference type="AlphaFoldDB" id="A0A3D4V9K4"/>
<dbReference type="SUPFAM" id="SSF53187">
    <property type="entry name" value="Zn-dependent exopeptidases"/>
    <property type="match status" value="1"/>
</dbReference>
<dbReference type="InterPro" id="IPR050072">
    <property type="entry name" value="Peptidase_M20A"/>
</dbReference>
<dbReference type="Pfam" id="PF04389">
    <property type="entry name" value="Peptidase_M28"/>
    <property type="match status" value="1"/>
</dbReference>
<name>A0A3D4V9K4_9BACT</name>
<feature type="chain" id="PRO_5017738667" evidence="5">
    <location>
        <begin position="50"/>
        <end position="463"/>
    </location>
</feature>
<dbReference type="Pfam" id="PF07687">
    <property type="entry name" value="M20_dimer"/>
    <property type="match status" value="1"/>
</dbReference>